<dbReference type="PANTHER" id="PTHR16172">
    <property type="entry name" value="MAJOR FACILITATOR SUPERFAMILY DOMAIN-CONTAINING PROTEIN 6-LIKE"/>
    <property type="match status" value="1"/>
</dbReference>
<feature type="transmembrane region" description="Helical" evidence="6">
    <location>
        <begin position="445"/>
        <end position="468"/>
    </location>
</feature>
<dbReference type="Proteomes" id="UP001165060">
    <property type="component" value="Unassembled WGS sequence"/>
</dbReference>
<comment type="similarity">
    <text evidence="2">Belongs to the major facilitator superfamily. MFSD6 family.</text>
</comment>
<evidence type="ECO:0000256" key="6">
    <source>
        <dbReference type="SAM" id="Phobius"/>
    </source>
</evidence>
<organism evidence="8 9">
    <name type="scientific">Tetraparma gracilis</name>
    <dbReference type="NCBI Taxonomy" id="2962635"/>
    <lineage>
        <taxon>Eukaryota</taxon>
        <taxon>Sar</taxon>
        <taxon>Stramenopiles</taxon>
        <taxon>Ochrophyta</taxon>
        <taxon>Bolidophyceae</taxon>
        <taxon>Parmales</taxon>
        <taxon>Triparmaceae</taxon>
        <taxon>Tetraparma</taxon>
    </lineage>
</organism>
<feature type="transmembrane region" description="Helical" evidence="6">
    <location>
        <begin position="202"/>
        <end position="221"/>
    </location>
</feature>
<sequence length="475" mass="50841">MTDPSAQVVSASLLKYLYFATTGSLAPYIKYLPLLLLHQAGSSSPGLSPTNVGYCLALFSLVNFTSSTFLLGPSLDRITNGTPPSLRPSKYRAAFLLSFLPNLLIALALLLLYLVPASPPSPLGPLLIPLLALFSLVTVGPSTILETVAILSTKASRTSYGSLRLYGALGWGVCSWLSGIAADELSGGDDELDDRERVALAGSVYGFFLASCLLSMLVVFVDPLAVDPLAPAPPPDDGTEQLLDAADRGDSEVFTEVEEGRVDTHSGQSSGSNPILSAPLLLLCSNLLVTGICVSFVESFLFAYISTAYADSTNGFLGLLILVMTLCEVPIFVYSKQIIKKLGIANVFSLSHLCYIGRVYLYTVIPQSRMWMFGLLEPLHAFVFAAMMCAAVEGGREMGGGDDKKQATIQALLRGIYYYVGLGVGSVLGGMLVDSRDDPIDGYRFMYRVGAVVLGAWSIIYRLAAAYLSCRKPHQ</sequence>
<evidence type="ECO:0000256" key="2">
    <source>
        <dbReference type="ARBA" id="ARBA00005241"/>
    </source>
</evidence>
<feature type="transmembrane region" description="Helical" evidence="6">
    <location>
        <begin position="280"/>
        <end position="304"/>
    </location>
</feature>
<dbReference type="InterPro" id="IPR051717">
    <property type="entry name" value="MFS_MFSD6"/>
</dbReference>
<gene>
    <name evidence="8" type="ORF">TeGR_g9574</name>
</gene>
<feature type="domain" description="Major facilitator superfamily associated" evidence="7">
    <location>
        <begin position="13"/>
        <end position="435"/>
    </location>
</feature>
<reference evidence="8 9" key="1">
    <citation type="journal article" date="2023" name="Commun. Biol.">
        <title>Genome analysis of Parmales, the sister group of diatoms, reveals the evolutionary specialization of diatoms from phago-mixotrophs to photoautotrophs.</title>
        <authorList>
            <person name="Ban H."/>
            <person name="Sato S."/>
            <person name="Yoshikawa S."/>
            <person name="Yamada K."/>
            <person name="Nakamura Y."/>
            <person name="Ichinomiya M."/>
            <person name="Sato N."/>
            <person name="Blanc-Mathieu R."/>
            <person name="Endo H."/>
            <person name="Kuwata A."/>
            <person name="Ogata H."/>
        </authorList>
    </citation>
    <scope>NUCLEOTIDE SEQUENCE [LARGE SCALE GENOMIC DNA]</scope>
</reference>
<dbReference type="SUPFAM" id="SSF103473">
    <property type="entry name" value="MFS general substrate transporter"/>
    <property type="match status" value="2"/>
</dbReference>
<dbReference type="PANTHER" id="PTHR16172:SF41">
    <property type="entry name" value="MAJOR FACILITATOR SUPERFAMILY DOMAIN-CONTAINING PROTEIN 6-LIKE"/>
    <property type="match status" value="1"/>
</dbReference>
<dbReference type="EMBL" id="BRYB01003751">
    <property type="protein sequence ID" value="GMI20008.1"/>
    <property type="molecule type" value="Genomic_DNA"/>
</dbReference>
<feature type="transmembrane region" description="Helical" evidence="6">
    <location>
        <begin position="127"/>
        <end position="151"/>
    </location>
</feature>
<feature type="transmembrane region" description="Helical" evidence="6">
    <location>
        <begin position="12"/>
        <end position="31"/>
    </location>
</feature>
<evidence type="ECO:0000256" key="5">
    <source>
        <dbReference type="ARBA" id="ARBA00023136"/>
    </source>
</evidence>
<keyword evidence="9" id="KW-1185">Reference proteome</keyword>
<feature type="transmembrane region" description="Helical" evidence="6">
    <location>
        <begin position="416"/>
        <end position="433"/>
    </location>
</feature>
<dbReference type="Gene3D" id="1.20.1250.20">
    <property type="entry name" value="MFS general substrate transporter like domains"/>
    <property type="match status" value="2"/>
</dbReference>
<feature type="transmembrane region" description="Helical" evidence="6">
    <location>
        <begin position="163"/>
        <end position="182"/>
    </location>
</feature>
<protein>
    <recommendedName>
        <fullName evidence="7">Major facilitator superfamily associated domain-containing protein</fullName>
    </recommendedName>
</protein>
<feature type="transmembrane region" description="Helical" evidence="6">
    <location>
        <begin position="347"/>
        <end position="365"/>
    </location>
</feature>
<feature type="transmembrane region" description="Helical" evidence="6">
    <location>
        <begin position="316"/>
        <end position="335"/>
    </location>
</feature>
<feature type="transmembrane region" description="Helical" evidence="6">
    <location>
        <begin position="51"/>
        <end position="72"/>
    </location>
</feature>
<evidence type="ECO:0000313" key="8">
    <source>
        <dbReference type="EMBL" id="GMI20008.1"/>
    </source>
</evidence>
<proteinExistence type="inferred from homology"/>
<keyword evidence="5 6" id="KW-0472">Membrane</keyword>
<feature type="transmembrane region" description="Helical" evidence="6">
    <location>
        <begin position="371"/>
        <end position="395"/>
    </location>
</feature>
<evidence type="ECO:0000256" key="3">
    <source>
        <dbReference type="ARBA" id="ARBA00022692"/>
    </source>
</evidence>
<keyword evidence="4 6" id="KW-1133">Transmembrane helix</keyword>
<accession>A0ABQ6M5Y1</accession>
<feature type="transmembrane region" description="Helical" evidence="6">
    <location>
        <begin position="93"/>
        <end position="115"/>
    </location>
</feature>
<dbReference type="InterPro" id="IPR036259">
    <property type="entry name" value="MFS_trans_sf"/>
</dbReference>
<comment type="subcellular location">
    <subcellularLocation>
        <location evidence="1">Membrane</location>
        <topology evidence="1">Multi-pass membrane protein</topology>
    </subcellularLocation>
</comment>
<evidence type="ECO:0000313" key="9">
    <source>
        <dbReference type="Proteomes" id="UP001165060"/>
    </source>
</evidence>
<name>A0ABQ6M5Y1_9STRA</name>
<dbReference type="Pfam" id="PF12832">
    <property type="entry name" value="MFS_1_like"/>
    <property type="match status" value="1"/>
</dbReference>
<evidence type="ECO:0000256" key="4">
    <source>
        <dbReference type="ARBA" id="ARBA00022989"/>
    </source>
</evidence>
<evidence type="ECO:0000259" key="7">
    <source>
        <dbReference type="Pfam" id="PF12832"/>
    </source>
</evidence>
<evidence type="ECO:0000256" key="1">
    <source>
        <dbReference type="ARBA" id="ARBA00004141"/>
    </source>
</evidence>
<dbReference type="InterPro" id="IPR024989">
    <property type="entry name" value="MFS_assoc_dom"/>
</dbReference>
<keyword evidence="3 6" id="KW-0812">Transmembrane</keyword>
<comment type="caution">
    <text evidence="8">The sequence shown here is derived from an EMBL/GenBank/DDBJ whole genome shotgun (WGS) entry which is preliminary data.</text>
</comment>